<dbReference type="Proteomes" id="UP000606786">
    <property type="component" value="Unassembled WGS sequence"/>
</dbReference>
<evidence type="ECO:0000256" key="1">
    <source>
        <dbReference type="SAM" id="MobiDB-lite"/>
    </source>
</evidence>
<protein>
    <submittedName>
        <fullName evidence="2">(Mediterranean fruit fly) hypothetical protein</fullName>
    </submittedName>
</protein>
<keyword evidence="3" id="KW-1185">Reference proteome</keyword>
<evidence type="ECO:0000313" key="3">
    <source>
        <dbReference type="Proteomes" id="UP000606786"/>
    </source>
</evidence>
<comment type="caution">
    <text evidence="2">The sequence shown here is derived from an EMBL/GenBank/DDBJ whole genome shotgun (WGS) entry which is preliminary data.</text>
</comment>
<dbReference type="EMBL" id="CAJHJT010000034">
    <property type="protein sequence ID" value="CAD7006436.1"/>
    <property type="molecule type" value="Genomic_DNA"/>
</dbReference>
<organism evidence="2 3">
    <name type="scientific">Ceratitis capitata</name>
    <name type="common">Mediterranean fruit fly</name>
    <name type="synonym">Tephritis capitata</name>
    <dbReference type="NCBI Taxonomy" id="7213"/>
    <lineage>
        <taxon>Eukaryota</taxon>
        <taxon>Metazoa</taxon>
        <taxon>Ecdysozoa</taxon>
        <taxon>Arthropoda</taxon>
        <taxon>Hexapoda</taxon>
        <taxon>Insecta</taxon>
        <taxon>Pterygota</taxon>
        <taxon>Neoptera</taxon>
        <taxon>Endopterygota</taxon>
        <taxon>Diptera</taxon>
        <taxon>Brachycera</taxon>
        <taxon>Muscomorpha</taxon>
        <taxon>Tephritoidea</taxon>
        <taxon>Tephritidae</taxon>
        <taxon>Ceratitis</taxon>
        <taxon>Ceratitis</taxon>
    </lineage>
</organism>
<sequence length="68" mass="7629">MVGWDGLSGFGRGCWLLAVVTGSYAFRGRLGKERQKYSIQVRTIRTSNKTSPARNKTLQTTSLEDTEF</sequence>
<accession>A0A811V9H3</accession>
<gene>
    <name evidence="2" type="ORF">CCAP1982_LOCUS14755</name>
</gene>
<feature type="region of interest" description="Disordered" evidence="1">
    <location>
        <begin position="46"/>
        <end position="68"/>
    </location>
</feature>
<name>A0A811V9H3_CERCA</name>
<reference evidence="2" key="1">
    <citation type="submission" date="2020-11" db="EMBL/GenBank/DDBJ databases">
        <authorList>
            <person name="Whitehead M."/>
        </authorList>
    </citation>
    <scope>NUCLEOTIDE SEQUENCE</scope>
    <source>
        <strain evidence="2">EGII</strain>
    </source>
</reference>
<proteinExistence type="predicted"/>
<evidence type="ECO:0000313" key="2">
    <source>
        <dbReference type="EMBL" id="CAD7006436.1"/>
    </source>
</evidence>
<dbReference type="AlphaFoldDB" id="A0A811V9H3"/>